<dbReference type="UniPathway" id="UPA00659"/>
<dbReference type="InterPro" id="IPR001753">
    <property type="entry name" value="Enoyl-CoA_hydra/iso"/>
</dbReference>
<dbReference type="SUPFAM" id="SSF48179">
    <property type="entry name" value="6-phosphogluconate dehydrogenase C-terminal domain-like"/>
    <property type="match status" value="2"/>
</dbReference>
<evidence type="ECO:0000259" key="8">
    <source>
        <dbReference type="Pfam" id="PF00725"/>
    </source>
</evidence>
<dbReference type="CDD" id="cd06558">
    <property type="entry name" value="crotonase-like"/>
    <property type="match status" value="1"/>
</dbReference>
<evidence type="ECO:0000256" key="5">
    <source>
        <dbReference type="ARBA" id="ARBA00023027"/>
    </source>
</evidence>
<keyword evidence="2" id="KW-0276">Fatty acid metabolism</keyword>
<evidence type="ECO:0000256" key="6">
    <source>
        <dbReference type="ARBA" id="ARBA00023098"/>
    </source>
</evidence>
<keyword evidence="5" id="KW-0520">NAD</keyword>
<dbReference type="PANTHER" id="PTHR48075">
    <property type="entry name" value="3-HYDROXYACYL-COA DEHYDROGENASE FAMILY PROTEIN"/>
    <property type="match status" value="1"/>
</dbReference>
<dbReference type="SUPFAM" id="SSF52096">
    <property type="entry name" value="ClpP/crotonase"/>
    <property type="match status" value="1"/>
</dbReference>
<dbReference type="Pfam" id="PF02737">
    <property type="entry name" value="3HCDH_N"/>
    <property type="match status" value="1"/>
</dbReference>
<keyword evidence="3" id="KW-0442">Lipid degradation</keyword>
<keyword evidence="11" id="KW-1185">Reference proteome</keyword>
<dbReference type="AlphaFoldDB" id="A0A1S2VCS5"/>
<dbReference type="GO" id="GO:0070403">
    <property type="term" value="F:NAD+ binding"/>
    <property type="evidence" value="ECO:0007669"/>
    <property type="project" value="InterPro"/>
</dbReference>
<evidence type="ECO:0000256" key="7">
    <source>
        <dbReference type="ARBA" id="ARBA00049556"/>
    </source>
</evidence>
<evidence type="ECO:0000259" key="9">
    <source>
        <dbReference type="Pfam" id="PF02737"/>
    </source>
</evidence>
<evidence type="ECO:0000256" key="4">
    <source>
        <dbReference type="ARBA" id="ARBA00023002"/>
    </source>
</evidence>
<evidence type="ECO:0000313" key="10">
    <source>
        <dbReference type="EMBL" id="OIN56492.1"/>
    </source>
</evidence>
<keyword evidence="4" id="KW-0560">Oxidoreductase</keyword>
<dbReference type="PANTHER" id="PTHR48075:SF7">
    <property type="entry name" value="3-HYDROXYACYL-COA DEHYDROGENASE-RELATED"/>
    <property type="match status" value="1"/>
</dbReference>
<dbReference type="SUPFAM" id="SSF51735">
    <property type="entry name" value="NAD(P)-binding Rossmann-fold domains"/>
    <property type="match status" value="1"/>
</dbReference>
<keyword evidence="6" id="KW-0443">Lipid metabolism</keyword>
<name>A0A1S2VCS5_9BACT</name>
<dbReference type="InterPro" id="IPR008927">
    <property type="entry name" value="6-PGluconate_DH-like_C_sf"/>
</dbReference>
<evidence type="ECO:0000256" key="2">
    <source>
        <dbReference type="ARBA" id="ARBA00022832"/>
    </source>
</evidence>
<dbReference type="Gene3D" id="3.40.50.720">
    <property type="entry name" value="NAD(P)-binding Rossmann-like Domain"/>
    <property type="match status" value="1"/>
</dbReference>
<protein>
    <submittedName>
        <fullName evidence="10">3-hydroxyacyl-CoA dehydrogenase</fullName>
    </submittedName>
</protein>
<dbReference type="GO" id="GO:0006635">
    <property type="term" value="P:fatty acid beta-oxidation"/>
    <property type="evidence" value="ECO:0007669"/>
    <property type="project" value="UniProtKB-UniPathway"/>
</dbReference>
<dbReference type="InterPro" id="IPR006108">
    <property type="entry name" value="3HC_DH_C"/>
</dbReference>
<dbReference type="OrthoDB" id="9771883at2"/>
<evidence type="ECO:0000256" key="1">
    <source>
        <dbReference type="ARBA" id="ARBA00005005"/>
    </source>
</evidence>
<comment type="caution">
    <text evidence="10">The sequence shown here is derived from an EMBL/GenBank/DDBJ whole genome shotgun (WGS) entry which is preliminary data.</text>
</comment>
<evidence type="ECO:0000313" key="11">
    <source>
        <dbReference type="Proteomes" id="UP000181790"/>
    </source>
</evidence>
<comment type="catalytic activity">
    <reaction evidence="7">
        <text>a (3S)-3-hydroxyacyl-CoA + NAD(+) = a 3-oxoacyl-CoA + NADH + H(+)</text>
        <dbReference type="Rhea" id="RHEA:22432"/>
        <dbReference type="ChEBI" id="CHEBI:15378"/>
        <dbReference type="ChEBI" id="CHEBI:57318"/>
        <dbReference type="ChEBI" id="CHEBI:57540"/>
        <dbReference type="ChEBI" id="CHEBI:57945"/>
        <dbReference type="ChEBI" id="CHEBI:90726"/>
        <dbReference type="EC" id="1.1.1.35"/>
    </reaction>
</comment>
<sequence length="811" mass="89700">MEATLSKPQTQTKNRTIRRVAVLGSGIMGSRIAAHFANIGVEVLLLDIVPSALNAAEEAKKLTLQSPAVRNRIVNDAWQAMLKASPASLYSTKFAERVKLGNFDDNLKDIATYDWVIEAVVERLDIKRSVYERVEQFRKPGTLITTNTSGIPMHLLAEGRSDDFRKHFCGTHFFNPPRYLRLLEIIPGPDTDQTVIGFLMKYGDLYLGKTTVLCKDTPGFIANRLGIQALIQTIRIAEDMGLTVEEVDKLTGPVVGRPKSGTFRLSDVVGLDTTVNVANNLVKMPHDESRDSFQLPGSVQKLMENKWLGDKTGQGFYKKTKDETGKTLILALNLNTFDYQPSQKVKFATLESTKAIDSLKKRFPVLLAGKDKAGEFYRRTFADGFRYATYRIPEVSDELYRIDAAITTGFGWQMGLFETWDAIGVRKGVELIEAQGQKPAQWVYDMLDAGFDSFYKVENGVRKYYDIPAKGYKTIPGTESFIILENLSNNVVWKNAGATLYDLGDGILNLEFHTKMNTFGAEVIEGINKSIAIAEKDFRGLVIGNESTEAFSAGANLAMLFMFAIEQEFDEINLMISQFQQTMMRARYSSIPVVGAPHSLALGGGCELNLHVDRVVAHSETYMGLVEVGVGLIPAGGGTKEMAARASDLYQTGDPELNILQNAFMNIATAKVSTSAQEAREMNYLLPSAQIVLNRSRLIAEAKQVAVELAENGYVQPKQRNDIKVQGKTGIALFKAGVAAMRMGRYISDHDVKIADKLAYVICGGDLSSPQTVTEQYLLDLEREAFLSLTGEKKTLERIQSLLSGGKPLRN</sequence>
<dbReference type="Pfam" id="PF00378">
    <property type="entry name" value="ECH_1"/>
    <property type="match status" value="1"/>
</dbReference>
<proteinExistence type="predicted"/>
<dbReference type="InterPro" id="IPR036291">
    <property type="entry name" value="NAD(P)-bd_dom_sf"/>
</dbReference>
<dbReference type="InterPro" id="IPR029045">
    <property type="entry name" value="ClpP/crotonase-like_dom_sf"/>
</dbReference>
<gene>
    <name evidence="10" type="ORF">BLX24_24555</name>
</gene>
<dbReference type="Proteomes" id="UP000181790">
    <property type="component" value="Unassembled WGS sequence"/>
</dbReference>
<comment type="pathway">
    <text evidence="1">Lipid metabolism; fatty acid beta-oxidation.</text>
</comment>
<accession>A0A1S2VCS5</accession>
<dbReference type="GO" id="GO:0003857">
    <property type="term" value="F:(3S)-3-hydroxyacyl-CoA dehydrogenase (NAD+) activity"/>
    <property type="evidence" value="ECO:0007669"/>
    <property type="project" value="UniProtKB-EC"/>
</dbReference>
<dbReference type="RefSeq" id="WP_071505877.1">
    <property type="nucleotide sequence ID" value="NZ_MORL01000022.1"/>
</dbReference>
<feature type="domain" description="3-hydroxyacyl-CoA dehydrogenase NAD binding" evidence="9">
    <location>
        <begin position="20"/>
        <end position="217"/>
    </location>
</feature>
<reference evidence="10 11" key="1">
    <citation type="submission" date="2016-10" db="EMBL/GenBank/DDBJ databases">
        <title>Arsenicibacter rosenii gen. nov., sp. nov., an efficient arsenic-methylating bacterium isolated from an arsenic-contaminated paddy soil.</title>
        <authorList>
            <person name="Huang K."/>
        </authorList>
    </citation>
    <scope>NUCLEOTIDE SEQUENCE [LARGE SCALE GENOMIC DNA]</scope>
    <source>
        <strain evidence="10 11">SM-1</strain>
    </source>
</reference>
<dbReference type="Gene3D" id="3.90.226.10">
    <property type="entry name" value="2-enoyl-CoA Hydratase, Chain A, domain 1"/>
    <property type="match status" value="1"/>
</dbReference>
<dbReference type="Pfam" id="PF00725">
    <property type="entry name" value="3HCDH"/>
    <property type="match status" value="1"/>
</dbReference>
<evidence type="ECO:0000256" key="3">
    <source>
        <dbReference type="ARBA" id="ARBA00022963"/>
    </source>
</evidence>
<dbReference type="Gene3D" id="1.10.1040.50">
    <property type="match status" value="1"/>
</dbReference>
<dbReference type="InterPro" id="IPR006176">
    <property type="entry name" value="3-OHacyl-CoA_DH_NAD-bd"/>
</dbReference>
<dbReference type="EMBL" id="MORL01000022">
    <property type="protein sequence ID" value="OIN56492.1"/>
    <property type="molecule type" value="Genomic_DNA"/>
</dbReference>
<feature type="domain" description="3-hydroxyacyl-CoA dehydrogenase C-terminal" evidence="8">
    <location>
        <begin position="219"/>
        <end position="318"/>
    </location>
</feature>
<organism evidence="10 11">
    <name type="scientific">Arsenicibacter rosenii</name>
    <dbReference type="NCBI Taxonomy" id="1750698"/>
    <lineage>
        <taxon>Bacteria</taxon>
        <taxon>Pseudomonadati</taxon>
        <taxon>Bacteroidota</taxon>
        <taxon>Cytophagia</taxon>
        <taxon>Cytophagales</taxon>
        <taxon>Spirosomataceae</taxon>
        <taxon>Arsenicibacter</taxon>
    </lineage>
</organism>